<dbReference type="NCBIfam" id="NF038353">
    <property type="entry name" value="FxLYD_dom"/>
    <property type="match status" value="1"/>
</dbReference>
<protein>
    <submittedName>
        <fullName evidence="1">Uncharacterized protein</fullName>
    </submittedName>
</protein>
<keyword evidence="2" id="KW-1185">Reference proteome</keyword>
<dbReference type="AlphaFoldDB" id="A0AAV3UJK7"/>
<gene>
    <name evidence="1" type="ORF">GCM10025751_31630</name>
</gene>
<dbReference type="InterPro" id="IPR047676">
    <property type="entry name" value="FxLYD_dom"/>
</dbReference>
<organism evidence="1 2">
    <name type="scientific">Haladaptatus pallidirubidus</name>
    <dbReference type="NCBI Taxonomy" id="1008152"/>
    <lineage>
        <taxon>Archaea</taxon>
        <taxon>Methanobacteriati</taxon>
        <taxon>Methanobacteriota</taxon>
        <taxon>Stenosarchaea group</taxon>
        <taxon>Halobacteria</taxon>
        <taxon>Halobacteriales</taxon>
        <taxon>Haladaptataceae</taxon>
        <taxon>Haladaptatus</taxon>
    </lineage>
</organism>
<evidence type="ECO:0000313" key="2">
    <source>
        <dbReference type="Proteomes" id="UP001501729"/>
    </source>
</evidence>
<comment type="caution">
    <text evidence="1">The sequence shown here is derived from an EMBL/GenBank/DDBJ whole genome shotgun (WGS) entry which is preliminary data.</text>
</comment>
<proteinExistence type="predicted"/>
<accession>A0AAV3UJK7</accession>
<reference evidence="1 2" key="1">
    <citation type="journal article" date="2019" name="Int. J. Syst. Evol. Microbiol.">
        <title>The Global Catalogue of Microorganisms (GCM) 10K type strain sequencing project: providing services to taxonomists for standard genome sequencing and annotation.</title>
        <authorList>
            <consortium name="The Broad Institute Genomics Platform"/>
            <consortium name="The Broad Institute Genome Sequencing Center for Infectious Disease"/>
            <person name="Wu L."/>
            <person name="Ma J."/>
        </authorList>
    </citation>
    <scope>NUCLEOTIDE SEQUENCE [LARGE SCALE GENOMIC DNA]</scope>
    <source>
        <strain evidence="1 2">JCM 17504</strain>
    </source>
</reference>
<dbReference type="Proteomes" id="UP001501729">
    <property type="component" value="Unassembled WGS sequence"/>
</dbReference>
<dbReference type="PROSITE" id="PS51257">
    <property type="entry name" value="PROKAR_LIPOPROTEIN"/>
    <property type="match status" value="1"/>
</dbReference>
<sequence>MRVCSQQFSRRFFLTSVGIGTTAILGGCASTDDDPRYTRAEVTNASGKPRTANELVAAEAIAQQSPDENASSINSLTLNSHEFVVKDSYKGPTVQGTVRNTGGDLLAYAEVRVRVYDDTGAQLELYLDSTSDLSAETAWQFEVVLLTSVNKIASYDIALFGIPG</sequence>
<dbReference type="EMBL" id="BAABKX010000013">
    <property type="protein sequence ID" value="GAA5053847.1"/>
    <property type="molecule type" value="Genomic_DNA"/>
</dbReference>
<name>A0AAV3UJK7_9EURY</name>
<dbReference type="GeneID" id="68616787"/>
<evidence type="ECO:0000313" key="1">
    <source>
        <dbReference type="EMBL" id="GAA5053847.1"/>
    </source>
</evidence>
<dbReference type="RefSeq" id="WP_227778475.1">
    <property type="nucleotide sequence ID" value="NZ_BAABKX010000013.1"/>
</dbReference>